<dbReference type="GO" id="GO:0005634">
    <property type="term" value="C:nucleus"/>
    <property type="evidence" value="ECO:0007669"/>
    <property type="project" value="TreeGrafter"/>
</dbReference>
<evidence type="ECO:0000256" key="4">
    <source>
        <dbReference type="SAM" id="MobiDB-lite"/>
    </source>
</evidence>
<keyword evidence="6" id="KW-0808">Transferase</keyword>
<dbReference type="Pfam" id="PF00069">
    <property type="entry name" value="Pkinase"/>
    <property type="match status" value="2"/>
</dbReference>
<dbReference type="PROSITE" id="PS00107">
    <property type="entry name" value="PROTEIN_KINASE_ATP"/>
    <property type="match status" value="1"/>
</dbReference>
<evidence type="ECO:0000313" key="6">
    <source>
        <dbReference type="EMBL" id="RKP23981.1"/>
    </source>
</evidence>
<dbReference type="GO" id="GO:0044773">
    <property type="term" value="P:mitotic DNA damage checkpoint signaling"/>
    <property type="evidence" value="ECO:0007669"/>
    <property type="project" value="TreeGrafter"/>
</dbReference>
<evidence type="ECO:0000256" key="1">
    <source>
        <dbReference type="ARBA" id="ARBA00022741"/>
    </source>
</evidence>
<dbReference type="InterPro" id="IPR017441">
    <property type="entry name" value="Protein_kinase_ATP_BS"/>
</dbReference>
<dbReference type="InterPro" id="IPR008271">
    <property type="entry name" value="Ser/Thr_kinase_AS"/>
</dbReference>
<organism evidence="6 7">
    <name type="scientific">Syncephalis pseudoplumigaleata</name>
    <dbReference type="NCBI Taxonomy" id="1712513"/>
    <lineage>
        <taxon>Eukaryota</taxon>
        <taxon>Fungi</taxon>
        <taxon>Fungi incertae sedis</taxon>
        <taxon>Zoopagomycota</taxon>
        <taxon>Zoopagomycotina</taxon>
        <taxon>Zoopagomycetes</taxon>
        <taxon>Zoopagales</taxon>
        <taxon>Piptocephalidaceae</taxon>
        <taxon>Syncephalis</taxon>
    </lineage>
</organism>
<dbReference type="EMBL" id="KZ990529">
    <property type="protein sequence ID" value="RKP23981.1"/>
    <property type="molecule type" value="Genomic_DNA"/>
</dbReference>
<keyword evidence="7" id="KW-1185">Reference proteome</keyword>
<dbReference type="Proteomes" id="UP000278143">
    <property type="component" value="Unassembled WGS sequence"/>
</dbReference>
<gene>
    <name evidence="6" type="ORF">SYNPS1DRAFT_30248</name>
</gene>
<dbReference type="SMART" id="SM00220">
    <property type="entry name" value="S_TKc"/>
    <property type="match status" value="1"/>
</dbReference>
<dbReference type="GO" id="GO:0005524">
    <property type="term" value="F:ATP binding"/>
    <property type="evidence" value="ECO:0007669"/>
    <property type="project" value="UniProtKB-UniRule"/>
</dbReference>
<feature type="binding site" evidence="3">
    <location>
        <position position="176"/>
    </location>
    <ligand>
        <name>ATP</name>
        <dbReference type="ChEBI" id="CHEBI:30616"/>
    </ligand>
</feature>
<feature type="compositionally biased region" description="Pro residues" evidence="4">
    <location>
        <begin position="430"/>
        <end position="454"/>
    </location>
</feature>
<evidence type="ECO:0000256" key="2">
    <source>
        <dbReference type="ARBA" id="ARBA00022840"/>
    </source>
</evidence>
<dbReference type="InterPro" id="IPR011009">
    <property type="entry name" value="Kinase-like_dom_sf"/>
</dbReference>
<dbReference type="OrthoDB" id="310217at2759"/>
<dbReference type="GO" id="GO:0004674">
    <property type="term" value="F:protein serine/threonine kinase activity"/>
    <property type="evidence" value="ECO:0007669"/>
    <property type="project" value="TreeGrafter"/>
</dbReference>
<evidence type="ECO:0000259" key="5">
    <source>
        <dbReference type="PROSITE" id="PS50011"/>
    </source>
</evidence>
<accession>A0A4P9YXD0</accession>
<feature type="region of interest" description="Disordered" evidence="4">
    <location>
        <begin position="428"/>
        <end position="496"/>
    </location>
</feature>
<keyword evidence="2 3" id="KW-0067">ATP-binding</keyword>
<dbReference type="Gene3D" id="1.10.510.10">
    <property type="entry name" value="Transferase(Phosphotransferase) domain 1"/>
    <property type="match status" value="1"/>
</dbReference>
<feature type="compositionally biased region" description="Low complexity" evidence="4">
    <location>
        <begin position="478"/>
        <end position="488"/>
    </location>
</feature>
<dbReference type="PANTHER" id="PTHR44167:SF24">
    <property type="entry name" value="SERINE_THREONINE-PROTEIN KINASE CHK2"/>
    <property type="match status" value="1"/>
</dbReference>
<reference evidence="7" key="1">
    <citation type="journal article" date="2018" name="Nat. Microbiol.">
        <title>Leveraging single-cell genomics to expand the fungal tree of life.</title>
        <authorList>
            <person name="Ahrendt S.R."/>
            <person name="Quandt C.A."/>
            <person name="Ciobanu D."/>
            <person name="Clum A."/>
            <person name="Salamov A."/>
            <person name="Andreopoulos B."/>
            <person name="Cheng J.F."/>
            <person name="Woyke T."/>
            <person name="Pelin A."/>
            <person name="Henrissat B."/>
            <person name="Reynolds N.K."/>
            <person name="Benny G.L."/>
            <person name="Smith M.E."/>
            <person name="James T.Y."/>
            <person name="Grigoriev I.V."/>
        </authorList>
    </citation>
    <scope>NUCLEOTIDE SEQUENCE [LARGE SCALE GENOMIC DNA]</scope>
    <source>
        <strain evidence="7">Benny S71-1</strain>
    </source>
</reference>
<proteinExistence type="predicted"/>
<dbReference type="PANTHER" id="PTHR44167">
    <property type="entry name" value="OVARIAN-SPECIFIC SERINE/THREONINE-PROTEIN KINASE LOK-RELATED"/>
    <property type="match status" value="1"/>
</dbReference>
<evidence type="ECO:0000256" key="3">
    <source>
        <dbReference type="PROSITE-ProRule" id="PRU10141"/>
    </source>
</evidence>
<dbReference type="AlphaFoldDB" id="A0A4P9YXD0"/>
<feature type="compositionally biased region" description="Pro residues" evidence="4">
    <location>
        <begin position="461"/>
        <end position="477"/>
    </location>
</feature>
<keyword evidence="1 3" id="KW-0547">Nucleotide-binding</keyword>
<keyword evidence="6" id="KW-0418">Kinase</keyword>
<sequence>MATYAITDGLHAALPTCWSYLTSSEKNGMVGWVEVIDEATRTGASRKFTAGSSTNCTHNINIDGIEGKYFEIAVEGEDIIILENMAIPVMFADGDAIGEQDLGILEGTCHIVLPGCNTMFVMHPLEHIEALETEDGEYSTILGEKYTVTSKLLGCGGFGSVRLAIDRRTHQCCAVKVADIGGRRAFDREVEVLATVKGHRQFVQTMHAATTTTTTYLFMSRAWGDMDRYISIVDRLPEEVAKHIFRLILEGVQHMHHRNMVHRDIKPENILIQDFRRLPSVVVADLGLACTVRPPTYAIDSWAGTMAYMAPEVMRAHPHWADIACLAAKEREELIRELAGPAFTLGKNAKAADMWSLGATLYYMLFKRLPFNAAGGPPRYMESIICSKGLDYNGRDLSGECKSLLHKLLAVDADDRYTVDEALACSWLAPPSPSPSPPPQQSSPPPQQQSPEPEPVQQQQPPLPPPSPQEPAPPSLPPSQQAEQQSQPGRRARRNWRLPTVTTRCKYYRVAKDRRPKYKVMYGHTANDQAYTCAWIMVQSNEPVNKAALRLCNIETLSTTMPPSSRYS</sequence>
<protein>
    <submittedName>
        <fullName evidence="6">Kinase-like domain-containing protein</fullName>
    </submittedName>
</protein>
<dbReference type="PROSITE" id="PS00108">
    <property type="entry name" value="PROTEIN_KINASE_ST"/>
    <property type="match status" value="1"/>
</dbReference>
<name>A0A4P9YXD0_9FUNG</name>
<dbReference type="PROSITE" id="PS50011">
    <property type="entry name" value="PROTEIN_KINASE_DOM"/>
    <property type="match status" value="1"/>
</dbReference>
<dbReference type="SUPFAM" id="SSF56112">
    <property type="entry name" value="Protein kinase-like (PK-like)"/>
    <property type="match status" value="1"/>
</dbReference>
<dbReference type="InterPro" id="IPR000719">
    <property type="entry name" value="Prot_kinase_dom"/>
</dbReference>
<evidence type="ECO:0000313" key="7">
    <source>
        <dbReference type="Proteomes" id="UP000278143"/>
    </source>
</evidence>
<feature type="domain" description="Protein kinase" evidence="5">
    <location>
        <begin position="147"/>
        <end position="428"/>
    </location>
</feature>